<dbReference type="AlphaFoldDB" id="A0A919RJQ2"/>
<gene>
    <name evidence="3" type="ORF">Ssi02_53410</name>
</gene>
<dbReference type="GO" id="GO:0061630">
    <property type="term" value="F:ubiquitin protein ligase activity"/>
    <property type="evidence" value="ECO:0007669"/>
    <property type="project" value="TreeGrafter"/>
</dbReference>
<sequence length="321" mass="34094">MRSGGEPGPLAPAMTWHTLAPGTPGSPEWSHSGIAVDQAGTVYWADPAGGAILVQPSAGGPPSRIEVPLLEIHGITYDHRDGREVLWLADPGFKMRPPRYEPEARDGSAGCLDLATREFRPLAQPDLPQYAEQPWRPTAVALGADVVVVADGYGASLVHFYHRSGHLRALDGSDSGTGFRCPHGLAVLGHDLVVADRGNHRLVLFRLDGAYLRSFTHPRLRSPTGLAVQGNTLVVTDLDGALLAVDLAGDRLEEIVPFPAGRKQPGWPNLEREGVTVRPGLTAGTLNSPHGVAVGADGSIYLTEWVIGGREIRLTPSVGEG</sequence>
<dbReference type="InterPro" id="IPR001258">
    <property type="entry name" value="NHL_repeat"/>
</dbReference>
<dbReference type="Gene3D" id="2.120.10.30">
    <property type="entry name" value="TolB, C-terminal domain"/>
    <property type="match status" value="1"/>
</dbReference>
<dbReference type="PANTHER" id="PTHR24104:SF25">
    <property type="entry name" value="PROTEIN LIN-41"/>
    <property type="match status" value="1"/>
</dbReference>
<dbReference type="RefSeq" id="WP_204030196.1">
    <property type="nucleotide sequence ID" value="NZ_BOOW01000033.1"/>
</dbReference>
<evidence type="ECO:0000313" key="3">
    <source>
        <dbReference type="EMBL" id="GII95110.1"/>
    </source>
</evidence>
<name>A0A919RJQ2_9ACTN</name>
<dbReference type="SUPFAM" id="SSF63829">
    <property type="entry name" value="Calcium-dependent phosphotriesterase"/>
    <property type="match status" value="1"/>
</dbReference>
<feature type="region of interest" description="Disordered" evidence="2">
    <location>
        <begin position="1"/>
        <end position="28"/>
    </location>
</feature>
<evidence type="ECO:0000256" key="1">
    <source>
        <dbReference type="ARBA" id="ARBA00022737"/>
    </source>
</evidence>
<dbReference type="EMBL" id="BOOW01000033">
    <property type="protein sequence ID" value="GII95110.1"/>
    <property type="molecule type" value="Genomic_DNA"/>
</dbReference>
<comment type="caution">
    <text evidence="3">The sequence shown here is derived from an EMBL/GenBank/DDBJ whole genome shotgun (WGS) entry which is preliminary data.</text>
</comment>
<dbReference type="InterPro" id="IPR011042">
    <property type="entry name" value="6-blade_b-propeller_TolB-like"/>
</dbReference>
<accession>A0A919RJQ2</accession>
<dbReference type="GO" id="GO:0043161">
    <property type="term" value="P:proteasome-mediated ubiquitin-dependent protein catabolic process"/>
    <property type="evidence" value="ECO:0007669"/>
    <property type="project" value="TreeGrafter"/>
</dbReference>
<organism evidence="3 4">
    <name type="scientific">Sinosporangium siamense</name>
    <dbReference type="NCBI Taxonomy" id="1367973"/>
    <lineage>
        <taxon>Bacteria</taxon>
        <taxon>Bacillati</taxon>
        <taxon>Actinomycetota</taxon>
        <taxon>Actinomycetes</taxon>
        <taxon>Streptosporangiales</taxon>
        <taxon>Streptosporangiaceae</taxon>
        <taxon>Sinosporangium</taxon>
    </lineage>
</organism>
<dbReference type="GO" id="GO:0008270">
    <property type="term" value="F:zinc ion binding"/>
    <property type="evidence" value="ECO:0007669"/>
    <property type="project" value="UniProtKB-KW"/>
</dbReference>
<evidence type="ECO:0000256" key="2">
    <source>
        <dbReference type="SAM" id="MobiDB-lite"/>
    </source>
</evidence>
<evidence type="ECO:0008006" key="5">
    <source>
        <dbReference type="Google" id="ProtNLM"/>
    </source>
</evidence>
<dbReference type="PANTHER" id="PTHR24104">
    <property type="entry name" value="E3 UBIQUITIN-PROTEIN LIGASE NHLRC1-RELATED"/>
    <property type="match status" value="1"/>
</dbReference>
<keyword evidence="4" id="KW-1185">Reference proteome</keyword>
<evidence type="ECO:0000313" key="4">
    <source>
        <dbReference type="Proteomes" id="UP000606172"/>
    </source>
</evidence>
<dbReference type="GO" id="GO:0000209">
    <property type="term" value="P:protein polyubiquitination"/>
    <property type="evidence" value="ECO:0007669"/>
    <property type="project" value="TreeGrafter"/>
</dbReference>
<protein>
    <recommendedName>
        <fullName evidence="5">NHL repeat-containing protein</fullName>
    </recommendedName>
</protein>
<reference evidence="3" key="1">
    <citation type="submission" date="2021-01" db="EMBL/GenBank/DDBJ databases">
        <title>Whole genome shotgun sequence of Sinosporangium siamense NBRC 109515.</title>
        <authorList>
            <person name="Komaki H."/>
            <person name="Tamura T."/>
        </authorList>
    </citation>
    <scope>NUCLEOTIDE SEQUENCE</scope>
    <source>
        <strain evidence="3">NBRC 109515</strain>
    </source>
</reference>
<dbReference type="Pfam" id="PF01436">
    <property type="entry name" value="NHL"/>
    <property type="match status" value="1"/>
</dbReference>
<dbReference type="InterPro" id="IPR050952">
    <property type="entry name" value="TRIM-NHL_E3_ligases"/>
</dbReference>
<proteinExistence type="predicted"/>
<dbReference type="Proteomes" id="UP000606172">
    <property type="component" value="Unassembled WGS sequence"/>
</dbReference>
<keyword evidence="1" id="KW-0677">Repeat</keyword>